<organism evidence="2 3">
    <name type="scientific">Azospira oryzae</name>
    <dbReference type="NCBI Taxonomy" id="146939"/>
    <lineage>
        <taxon>Bacteria</taxon>
        <taxon>Pseudomonadati</taxon>
        <taxon>Pseudomonadota</taxon>
        <taxon>Betaproteobacteria</taxon>
        <taxon>Rhodocyclales</taxon>
        <taxon>Rhodocyclaceae</taxon>
        <taxon>Azospira</taxon>
    </lineage>
</organism>
<dbReference type="RefSeq" id="WP_014238270.1">
    <property type="nucleotide sequence ID" value="NZ_SHKM01000001.1"/>
</dbReference>
<dbReference type="Gene3D" id="2.60.120.10">
    <property type="entry name" value="Jelly Rolls"/>
    <property type="match status" value="1"/>
</dbReference>
<dbReference type="InterPro" id="IPR014710">
    <property type="entry name" value="RmlC-like_jellyroll"/>
</dbReference>
<dbReference type="InterPro" id="IPR052044">
    <property type="entry name" value="PKS_Associated_Protein"/>
</dbReference>
<sequence>MSPVFHTARADIPAYRTKDGSEIRELMHPDVHGNRQQSLAEATVPPGTRTLLHRHRLSEELYHVTAGHGVMTLGERRFLIAVGDTVHIAPGTAHALENSGDQPLVVLCACSPAYRHDDTELLEAEAGSGV</sequence>
<reference evidence="2 3" key="1">
    <citation type="submission" date="2019-02" db="EMBL/GenBank/DDBJ databases">
        <title>Genomic Encyclopedia of Type Strains, Phase IV (KMG-IV): sequencing the most valuable type-strain genomes for metagenomic binning, comparative biology and taxonomic classification.</title>
        <authorList>
            <person name="Goeker M."/>
        </authorList>
    </citation>
    <scope>NUCLEOTIDE SEQUENCE [LARGE SCALE GENOMIC DNA]</scope>
    <source>
        <strain evidence="2 3">DSM 21223</strain>
    </source>
</reference>
<dbReference type="CDD" id="cd02214">
    <property type="entry name" value="cupin_MJ1618"/>
    <property type="match status" value="1"/>
</dbReference>
<dbReference type="PANTHER" id="PTHR36114:SF4">
    <property type="entry name" value="CUPIN 2 CONSERVED BARREL DOMAIN-CONTAINING PROTEIN"/>
    <property type="match status" value="1"/>
</dbReference>
<dbReference type="Pfam" id="PF07883">
    <property type="entry name" value="Cupin_2"/>
    <property type="match status" value="1"/>
</dbReference>
<accession>A0ABY0IUL6</accession>
<dbReference type="PANTHER" id="PTHR36114">
    <property type="entry name" value="16.7 KDA PROTEIN IN WHIE LOCUS"/>
    <property type="match status" value="1"/>
</dbReference>
<comment type="caution">
    <text evidence="2">The sequence shown here is derived from an EMBL/GenBank/DDBJ whole genome shotgun (WGS) entry which is preliminary data.</text>
</comment>
<feature type="domain" description="Cupin type-2" evidence="1">
    <location>
        <begin position="42"/>
        <end position="109"/>
    </location>
</feature>
<dbReference type="InterPro" id="IPR013096">
    <property type="entry name" value="Cupin_2"/>
</dbReference>
<protein>
    <submittedName>
        <fullName evidence="2">Mannose-6-phosphate isomerase-like protein (Cupin superfamily)</fullName>
    </submittedName>
</protein>
<evidence type="ECO:0000259" key="1">
    <source>
        <dbReference type="Pfam" id="PF07883"/>
    </source>
</evidence>
<dbReference type="SUPFAM" id="SSF51182">
    <property type="entry name" value="RmlC-like cupins"/>
    <property type="match status" value="1"/>
</dbReference>
<evidence type="ECO:0000313" key="2">
    <source>
        <dbReference type="EMBL" id="RZT90458.1"/>
    </source>
</evidence>
<evidence type="ECO:0000313" key="3">
    <source>
        <dbReference type="Proteomes" id="UP000292136"/>
    </source>
</evidence>
<gene>
    <name evidence="2" type="ORF">EV678_1274</name>
</gene>
<dbReference type="EMBL" id="SHKM01000001">
    <property type="protein sequence ID" value="RZT90458.1"/>
    <property type="molecule type" value="Genomic_DNA"/>
</dbReference>
<dbReference type="InterPro" id="IPR011051">
    <property type="entry name" value="RmlC_Cupin_sf"/>
</dbReference>
<name>A0ABY0IUL6_9RHOO</name>
<proteinExistence type="predicted"/>
<dbReference type="Proteomes" id="UP000292136">
    <property type="component" value="Unassembled WGS sequence"/>
</dbReference>
<keyword evidence="3" id="KW-1185">Reference proteome</keyword>